<evidence type="ECO:0000256" key="3">
    <source>
        <dbReference type="ARBA" id="ARBA00023002"/>
    </source>
</evidence>
<gene>
    <name evidence="4" type="ORF">DL762_001075</name>
</gene>
<dbReference type="PANTHER" id="PTHR43618">
    <property type="entry name" value="7-ALPHA-HYDROXYSTEROID DEHYDROGENASE"/>
    <property type="match status" value="1"/>
</dbReference>
<dbReference type="InterPro" id="IPR002347">
    <property type="entry name" value="SDR_fam"/>
</dbReference>
<dbReference type="InterPro" id="IPR036291">
    <property type="entry name" value="NAD(P)-bd_dom_sf"/>
</dbReference>
<proteinExistence type="inferred from homology"/>
<dbReference type="InterPro" id="IPR052178">
    <property type="entry name" value="Sec_Metab_Biosynth_SDR"/>
</dbReference>
<keyword evidence="2" id="KW-0521">NADP</keyword>
<organism evidence="4 5">
    <name type="scientific">Monosporascus cannonballus</name>
    <dbReference type="NCBI Taxonomy" id="155416"/>
    <lineage>
        <taxon>Eukaryota</taxon>
        <taxon>Fungi</taxon>
        <taxon>Dikarya</taxon>
        <taxon>Ascomycota</taxon>
        <taxon>Pezizomycotina</taxon>
        <taxon>Sordariomycetes</taxon>
        <taxon>Xylariomycetidae</taxon>
        <taxon>Xylariales</taxon>
        <taxon>Xylariales incertae sedis</taxon>
        <taxon>Monosporascus</taxon>
    </lineage>
</organism>
<evidence type="ECO:0000313" key="4">
    <source>
        <dbReference type="EMBL" id="RYO93376.1"/>
    </source>
</evidence>
<dbReference type="PRINTS" id="PR00081">
    <property type="entry name" value="GDHRDH"/>
</dbReference>
<dbReference type="EMBL" id="QJNS01000018">
    <property type="protein sequence ID" value="RYO93376.1"/>
    <property type="molecule type" value="Genomic_DNA"/>
</dbReference>
<dbReference type="PANTHER" id="PTHR43618:SF18">
    <property type="entry name" value="SHORT CHAIN DEHYDROGENASE_REDUCTASE FAMILY (AFU_ORTHOLOGUE AFUA_5G12480)"/>
    <property type="match status" value="1"/>
</dbReference>
<evidence type="ECO:0000256" key="2">
    <source>
        <dbReference type="ARBA" id="ARBA00022857"/>
    </source>
</evidence>
<reference evidence="4 5" key="1">
    <citation type="submission" date="2018-06" db="EMBL/GenBank/DDBJ databases">
        <title>Complete Genomes of Monosporascus.</title>
        <authorList>
            <person name="Robinson A.J."/>
            <person name="Natvig D.O."/>
        </authorList>
    </citation>
    <scope>NUCLEOTIDE SEQUENCE [LARGE SCALE GENOMIC DNA]</scope>
    <source>
        <strain evidence="4 5">CBS 609.92</strain>
    </source>
</reference>
<comment type="caution">
    <text evidence="4">The sequence shown here is derived from an EMBL/GenBank/DDBJ whole genome shotgun (WGS) entry which is preliminary data.</text>
</comment>
<dbReference type="Gene3D" id="3.40.50.720">
    <property type="entry name" value="NAD(P)-binding Rossmann-like Domain"/>
    <property type="match status" value="1"/>
</dbReference>
<evidence type="ECO:0000313" key="5">
    <source>
        <dbReference type="Proteomes" id="UP000294003"/>
    </source>
</evidence>
<accession>A0ABY0HH91</accession>
<dbReference type="SUPFAM" id="SSF51735">
    <property type="entry name" value="NAD(P)-binding Rossmann-fold domains"/>
    <property type="match status" value="1"/>
</dbReference>
<keyword evidence="5" id="KW-1185">Reference proteome</keyword>
<dbReference type="Pfam" id="PF13561">
    <property type="entry name" value="adh_short_C2"/>
    <property type="match status" value="1"/>
</dbReference>
<dbReference type="Proteomes" id="UP000294003">
    <property type="component" value="Unassembled WGS sequence"/>
</dbReference>
<sequence>MASSIEARDPFTVRGLVAVVTGGGIGIGLMIARALEANGAIVYVIGRRKEVLDNAASTTVRTAPSVTQVHSSLAIFAHKVLTIAETRQHTRDRGGRDEQGDLSRAAGHLKARHGYVNVVVANSGVAGPSISGFPQDASLSEFRSHLWGWDSDAFTDTYAVNTTAVFSTLVAFLELLDESNKRGNLGQRSQFIATSSIGAYNRTCLSGYAYDSSKAAVVHMVKQLPTGLVPYGIRANVIAPGLYPSEMTGYHIDMGEKDGWSKQFITEQRPGSIQDIAGAILFLTSKAGAYVNGNVLLTEGGRLGIIPSTY</sequence>
<protein>
    <submittedName>
        <fullName evidence="4">Uncharacterized protein</fullName>
    </submittedName>
</protein>
<keyword evidence="3" id="KW-0560">Oxidoreductase</keyword>
<name>A0ABY0HH91_9PEZI</name>
<evidence type="ECO:0000256" key="1">
    <source>
        <dbReference type="ARBA" id="ARBA00006484"/>
    </source>
</evidence>
<comment type="similarity">
    <text evidence="1">Belongs to the short-chain dehydrogenases/reductases (SDR) family.</text>
</comment>
<dbReference type="Pfam" id="PF00106">
    <property type="entry name" value="adh_short"/>
    <property type="match status" value="1"/>
</dbReference>